<evidence type="ECO:0000313" key="2">
    <source>
        <dbReference type="EMBL" id="PKU44304.1"/>
    </source>
</evidence>
<protein>
    <submittedName>
        <fullName evidence="2">Uncharacterized protein</fullName>
    </submittedName>
</protein>
<dbReference type="AlphaFoldDB" id="A0A2I0UE34"/>
<organism evidence="2 3">
    <name type="scientific">Limosa lapponica baueri</name>
    <dbReference type="NCBI Taxonomy" id="1758121"/>
    <lineage>
        <taxon>Eukaryota</taxon>
        <taxon>Metazoa</taxon>
        <taxon>Chordata</taxon>
        <taxon>Craniata</taxon>
        <taxon>Vertebrata</taxon>
        <taxon>Euteleostomi</taxon>
        <taxon>Archelosauria</taxon>
        <taxon>Archosauria</taxon>
        <taxon>Dinosauria</taxon>
        <taxon>Saurischia</taxon>
        <taxon>Theropoda</taxon>
        <taxon>Coelurosauria</taxon>
        <taxon>Aves</taxon>
        <taxon>Neognathae</taxon>
        <taxon>Neoaves</taxon>
        <taxon>Charadriiformes</taxon>
        <taxon>Scolopacidae</taxon>
        <taxon>Limosa</taxon>
    </lineage>
</organism>
<name>A0A2I0UE34_LIMLA</name>
<proteinExistence type="predicted"/>
<accession>A0A2I0UE34</accession>
<dbReference type="EMBL" id="KZ505835">
    <property type="protein sequence ID" value="PKU44304.1"/>
    <property type="molecule type" value="Genomic_DNA"/>
</dbReference>
<feature type="compositionally biased region" description="Basic and acidic residues" evidence="1">
    <location>
        <begin position="49"/>
        <end position="67"/>
    </location>
</feature>
<evidence type="ECO:0000256" key="1">
    <source>
        <dbReference type="SAM" id="MobiDB-lite"/>
    </source>
</evidence>
<dbReference type="Proteomes" id="UP000233556">
    <property type="component" value="Unassembled WGS sequence"/>
</dbReference>
<reference evidence="3" key="2">
    <citation type="submission" date="2017-12" db="EMBL/GenBank/DDBJ databases">
        <title>Genome sequence of the Bar-tailed Godwit (Limosa lapponica baueri).</title>
        <authorList>
            <person name="Lima N.C.B."/>
            <person name="Parody-Merino A.M."/>
            <person name="Battley P.F."/>
            <person name="Fidler A.E."/>
            <person name="Prosdocimi F."/>
        </authorList>
    </citation>
    <scope>NUCLEOTIDE SEQUENCE [LARGE SCALE GENOMIC DNA]</scope>
</reference>
<reference evidence="3" key="1">
    <citation type="submission" date="2017-11" db="EMBL/GenBank/DDBJ databases">
        <authorList>
            <person name="Lima N.C."/>
            <person name="Parody-Merino A.M."/>
            <person name="Battley P.F."/>
            <person name="Fidler A.E."/>
            <person name="Prosdocimi F."/>
        </authorList>
    </citation>
    <scope>NUCLEOTIDE SEQUENCE [LARGE SCALE GENOMIC DNA]</scope>
</reference>
<evidence type="ECO:0000313" key="3">
    <source>
        <dbReference type="Proteomes" id="UP000233556"/>
    </source>
</evidence>
<keyword evidence="3" id="KW-1185">Reference proteome</keyword>
<feature type="region of interest" description="Disordered" evidence="1">
    <location>
        <begin position="47"/>
        <end position="67"/>
    </location>
</feature>
<sequence length="156" mass="16802">MSEHQDLKKSQLLSLATLFYSKGCRGDDTGLELYICIIRYDAGDGGMGGDKKEKDRNGGKEKEGNGRREFCLERELKKRHLVTTPIILSQIGGGFAILKTDLHEEELLYFEGGRALEEAAQGGGGISFSGDIQTPPGHVPVQPALGGPALAGGWTR</sequence>
<gene>
    <name evidence="2" type="ORF">llap_5391</name>
</gene>